<dbReference type="RefSeq" id="WP_145430886.1">
    <property type="nucleotide sequence ID" value="NZ_CP036339.1"/>
</dbReference>
<accession>A0A517TT33</accession>
<proteinExistence type="predicted"/>
<dbReference type="EMBL" id="CP036339">
    <property type="protein sequence ID" value="QDT71535.1"/>
    <property type="molecule type" value="Genomic_DNA"/>
</dbReference>
<sequence>MTADQPDRNELLRRFFAGVTEHAFAIRMGVADPPLVDYVAELLVRFVHNDAIYGLRTPRGDRLLQVADMLAEAQARQGSARRRMHRHIGDFTLFWLGVYPEIAKRMRQGRADSLIDYCDQGKKNYYIASTLPPAAEEPATDAVLQRLSDNFELCVYGLGEVRRQWEQREGESDAPLLFG</sequence>
<protein>
    <submittedName>
        <fullName evidence="1">Uncharacterized protein</fullName>
    </submittedName>
</protein>
<keyword evidence="2" id="KW-1185">Reference proteome</keyword>
<dbReference type="KEGG" id="llh:I41_06940"/>
<evidence type="ECO:0000313" key="2">
    <source>
        <dbReference type="Proteomes" id="UP000317909"/>
    </source>
</evidence>
<reference evidence="1 2" key="1">
    <citation type="submission" date="2019-02" db="EMBL/GenBank/DDBJ databases">
        <title>Deep-cultivation of Planctomycetes and their phenomic and genomic characterization uncovers novel biology.</title>
        <authorList>
            <person name="Wiegand S."/>
            <person name="Jogler M."/>
            <person name="Boedeker C."/>
            <person name="Pinto D."/>
            <person name="Vollmers J."/>
            <person name="Rivas-Marin E."/>
            <person name="Kohn T."/>
            <person name="Peeters S.H."/>
            <person name="Heuer A."/>
            <person name="Rast P."/>
            <person name="Oberbeckmann S."/>
            <person name="Bunk B."/>
            <person name="Jeske O."/>
            <person name="Meyerdierks A."/>
            <person name="Storesund J.E."/>
            <person name="Kallscheuer N."/>
            <person name="Luecker S."/>
            <person name="Lage O.M."/>
            <person name="Pohl T."/>
            <person name="Merkel B.J."/>
            <person name="Hornburger P."/>
            <person name="Mueller R.-W."/>
            <person name="Bruemmer F."/>
            <person name="Labrenz M."/>
            <person name="Spormann A.M."/>
            <person name="Op den Camp H."/>
            <person name="Overmann J."/>
            <person name="Amann R."/>
            <person name="Jetten M.S.M."/>
            <person name="Mascher T."/>
            <person name="Medema M.H."/>
            <person name="Devos D.P."/>
            <person name="Kaster A.-K."/>
            <person name="Ovreas L."/>
            <person name="Rohde M."/>
            <person name="Galperin M.Y."/>
            <person name="Jogler C."/>
        </authorList>
    </citation>
    <scope>NUCLEOTIDE SEQUENCE [LARGE SCALE GENOMIC DNA]</scope>
    <source>
        <strain evidence="1 2">I41</strain>
    </source>
</reference>
<dbReference type="Proteomes" id="UP000317909">
    <property type="component" value="Chromosome"/>
</dbReference>
<evidence type="ECO:0000313" key="1">
    <source>
        <dbReference type="EMBL" id="QDT71535.1"/>
    </source>
</evidence>
<name>A0A517TT33_9BACT</name>
<dbReference type="OrthoDB" id="7061165at2"/>
<organism evidence="1 2">
    <name type="scientific">Lacipirellula limnantheis</name>
    <dbReference type="NCBI Taxonomy" id="2528024"/>
    <lineage>
        <taxon>Bacteria</taxon>
        <taxon>Pseudomonadati</taxon>
        <taxon>Planctomycetota</taxon>
        <taxon>Planctomycetia</taxon>
        <taxon>Pirellulales</taxon>
        <taxon>Lacipirellulaceae</taxon>
        <taxon>Lacipirellula</taxon>
    </lineage>
</organism>
<dbReference type="AlphaFoldDB" id="A0A517TT33"/>
<gene>
    <name evidence="1" type="ORF">I41_06940</name>
</gene>